<evidence type="ECO:0000313" key="3">
    <source>
        <dbReference type="Proteomes" id="UP000265631"/>
    </source>
</evidence>
<protein>
    <recommendedName>
        <fullName evidence="4">HNH nuclease domain-containing protein</fullName>
    </recommendedName>
</protein>
<keyword evidence="3" id="KW-1185">Reference proteome</keyword>
<comment type="caution">
    <text evidence="2">The sequence shown here is derived from an EMBL/GenBank/DDBJ whole genome shotgun (WGS) entry which is preliminary data.</text>
</comment>
<evidence type="ECO:0000256" key="1">
    <source>
        <dbReference type="SAM" id="MobiDB-lite"/>
    </source>
</evidence>
<feature type="non-terminal residue" evidence="2">
    <location>
        <position position="386"/>
    </location>
</feature>
<dbReference type="Proteomes" id="UP000265631">
    <property type="component" value="Unassembled WGS sequence"/>
</dbReference>
<dbReference type="AlphaFoldDB" id="A0A395M8T3"/>
<proteinExistence type="predicted"/>
<feature type="region of interest" description="Disordered" evidence="1">
    <location>
        <begin position="342"/>
        <end position="386"/>
    </location>
</feature>
<name>A0A395M8T3_9HYPO</name>
<evidence type="ECO:0000313" key="2">
    <source>
        <dbReference type="EMBL" id="RFN44278.1"/>
    </source>
</evidence>
<dbReference type="EMBL" id="PXXK01000445">
    <property type="protein sequence ID" value="RFN44278.1"/>
    <property type="molecule type" value="Genomic_DNA"/>
</dbReference>
<evidence type="ECO:0008006" key="4">
    <source>
        <dbReference type="Google" id="ProtNLM"/>
    </source>
</evidence>
<gene>
    <name evidence="2" type="ORF">FIE12Z_11465</name>
</gene>
<sequence length="386" mass="43347">MGELGQIVAGTIHPDAQHHFRKTIPQFVPQPHARPTRILEVSEPRKILIRRVFTAILRTDPNFVMHQAQLGPLLSMDYGELVDLGPSYNAREILIHIGFQRDVARMLVTSGPGAGFDKGDKKSRDQSIVDEARDRDRDTCTVTRLAICHMSHILPFWATSTQGNVDRTVRCFHSMSMMLSSDDFQELLEMVEEVRGCEKMENVFALNPALHGLMDKAFVAFEVFSVAQRPDGRWDTTLKFHFLPVCKTYSVSSPRTLEGAIEILDDLFDQAQRAGLPAREPPKYPQAEGYIGARLKSGEWLRSGHLFTITHPTQKAAELCATFFRWQWACARIWCISGGAEPQELRGGNDDDDDGWKLRVRGSTDDLQQDVDADTGGLPLRPPPPA</sequence>
<accession>A0A395M8T3</accession>
<reference evidence="2 3" key="1">
    <citation type="journal article" date="2018" name="PLoS Pathog.">
        <title>Evolution of structural diversity of trichothecenes, a family of toxins produced by plant pathogenic and entomopathogenic fungi.</title>
        <authorList>
            <person name="Proctor R.H."/>
            <person name="McCormick S.P."/>
            <person name="Kim H.S."/>
            <person name="Cardoza R.E."/>
            <person name="Stanley A.M."/>
            <person name="Lindo L."/>
            <person name="Kelly A."/>
            <person name="Brown D.W."/>
            <person name="Lee T."/>
            <person name="Vaughan M.M."/>
            <person name="Alexander N.J."/>
            <person name="Busman M."/>
            <person name="Gutierrez S."/>
        </authorList>
    </citation>
    <scope>NUCLEOTIDE SEQUENCE [LARGE SCALE GENOMIC DNA]</scope>
    <source>
        <strain evidence="2 3">NRRL 13405</strain>
    </source>
</reference>
<organism evidence="2 3">
    <name type="scientific">Fusarium flagelliforme</name>
    <dbReference type="NCBI Taxonomy" id="2675880"/>
    <lineage>
        <taxon>Eukaryota</taxon>
        <taxon>Fungi</taxon>
        <taxon>Dikarya</taxon>
        <taxon>Ascomycota</taxon>
        <taxon>Pezizomycotina</taxon>
        <taxon>Sordariomycetes</taxon>
        <taxon>Hypocreomycetidae</taxon>
        <taxon>Hypocreales</taxon>
        <taxon>Nectriaceae</taxon>
        <taxon>Fusarium</taxon>
        <taxon>Fusarium incarnatum-equiseti species complex</taxon>
    </lineage>
</organism>